<sequence length="335" mass="37883">VNIHEKYISRCIELGKLGIGNTYPNPAVGSCIVYNNKIIGEGYTSSHGKNHAEINAINSVKIKSQLKGSTLYVTLEPCSHHGKTPPCTNEIIKNKIPRVIIGIIDPHSKVSGNGIKKLKEAGIKVTLGVLENKCKDHHKRFLTYINKKRPYIILKWAETNDGFIAPKTKDEIKPIWISNKYSRQLVHKWRSEEQCLIVGRKTISEDNPELTTRDWCGKNPTVVIISKDNNLNNNSNVLNSKAKKIIMSNEIIDFKKPIANQITKILYKRNIISAIVEGGAKTLKTFLNENIWDEIRKFKSPLNFKNGTKAPEINIKPKNKTLIIEDELVVIYNNN</sequence>
<dbReference type="PANTHER" id="PTHR38011:SF7">
    <property type="entry name" value="2,5-DIAMINO-6-RIBOSYLAMINO-4(3H)-PYRIMIDINONE 5'-PHOSPHATE REDUCTASE"/>
    <property type="match status" value="1"/>
</dbReference>
<reference evidence="10" key="1">
    <citation type="submission" date="2018-05" db="EMBL/GenBank/DDBJ databases">
        <authorList>
            <person name="Lanie J.A."/>
            <person name="Ng W.-L."/>
            <person name="Kazmierczak K.M."/>
            <person name="Andrzejewski T.M."/>
            <person name="Davidsen T.M."/>
            <person name="Wayne K.J."/>
            <person name="Tettelin H."/>
            <person name="Glass J.I."/>
            <person name="Rusch D."/>
            <person name="Podicherti R."/>
            <person name="Tsui H.-C.T."/>
            <person name="Winkler M.E."/>
        </authorList>
    </citation>
    <scope>NUCLEOTIDE SEQUENCE</scope>
</reference>
<keyword evidence="4" id="KW-0479">Metal-binding</keyword>
<evidence type="ECO:0000256" key="7">
    <source>
        <dbReference type="ARBA" id="ARBA00023002"/>
    </source>
</evidence>
<dbReference type="PANTHER" id="PTHR38011">
    <property type="entry name" value="DIHYDROFOLATE REDUCTASE FAMILY PROTEIN (AFU_ORTHOLOGUE AFUA_8G06820)"/>
    <property type="match status" value="1"/>
</dbReference>
<evidence type="ECO:0000313" key="10">
    <source>
        <dbReference type="EMBL" id="SVA25949.1"/>
    </source>
</evidence>
<dbReference type="AlphaFoldDB" id="A0A381UCT0"/>
<dbReference type="Gene3D" id="3.40.140.10">
    <property type="entry name" value="Cytidine Deaminase, domain 2"/>
    <property type="match status" value="1"/>
</dbReference>
<evidence type="ECO:0000259" key="9">
    <source>
        <dbReference type="PROSITE" id="PS51747"/>
    </source>
</evidence>
<dbReference type="SUPFAM" id="SSF53597">
    <property type="entry name" value="Dihydrofolate reductase-like"/>
    <property type="match status" value="1"/>
</dbReference>
<dbReference type="InterPro" id="IPR016192">
    <property type="entry name" value="APOBEC/CMP_deaminase_Zn-bd"/>
</dbReference>
<dbReference type="GO" id="GO:0009231">
    <property type="term" value="P:riboflavin biosynthetic process"/>
    <property type="evidence" value="ECO:0007669"/>
    <property type="project" value="UniProtKB-UniPathway"/>
</dbReference>
<dbReference type="GO" id="GO:0008270">
    <property type="term" value="F:zinc ion binding"/>
    <property type="evidence" value="ECO:0007669"/>
    <property type="project" value="InterPro"/>
</dbReference>
<keyword evidence="7" id="KW-0560">Oxidoreductase</keyword>
<comment type="pathway">
    <text evidence="2">Cofactor biosynthesis; riboflavin biosynthesis; 5-amino-6-(D-ribitylamino)uracil from GTP: step 3/4.</text>
</comment>
<dbReference type="Pfam" id="PF00383">
    <property type="entry name" value="dCMP_cyt_deam_1"/>
    <property type="match status" value="1"/>
</dbReference>
<dbReference type="Pfam" id="PF01872">
    <property type="entry name" value="RibD_C"/>
    <property type="match status" value="1"/>
</dbReference>
<keyword evidence="3" id="KW-0686">Riboflavin biosynthesis</keyword>
<dbReference type="InterPro" id="IPR016193">
    <property type="entry name" value="Cytidine_deaminase-like"/>
</dbReference>
<dbReference type="CDD" id="cd01284">
    <property type="entry name" value="Riboflavin_deaminase-reductase"/>
    <property type="match status" value="1"/>
</dbReference>
<dbReference type="UniPathway" id="UPA00275">
    <property type="reaction ID" value="UER00401"/>
</dbReference>
<dbReference type="Gene3D" id="3.40.430.10">
    <property type="entry name" value="Dihydrofolate Reductase, subunit A"/>
    <property type="match status" value="1"/>
</dbReference>
<evidence type="ECO:0000256" key="4">
    <source>
        <dbReference type="ARBA" id="ARBA00022723"/>
    </source>
</evidence>
<evidence type="ECO:0000256" key="8">
    <source>
        <dbReference type="ARBA" id="ARBA00023268"/>
    </source>
</evidence>
<dbReference type="InterPro" id="IPR050765">
    <property type="entry name" value="Riboflavin_Biosynth_HTPR"/>
</dbReference>
<dbReference type="PIRSF" id="PIRSF006769">
    <property type="entry name" value="RibD"/>
    <property type="match status" value="1"/>
</dbReference>
<dbReference type="PROSITE" id="PS51747">
    <property type="entry name" value="CYT_DCMP_DEAMINASES_2"/>
    <property type="match status" value="1"/>
</dbReference>
<organism evidence="10">
    <name type="scientific">marine metagenome</name>
    <dbReference type="NCBI Taxonomy" id="408172"/>
    <lineage>
        <taxon>unclassified sequences</taxon>
        <taxon>metagenomes</taxon>
        <taxon>ecological metagenomes</taxon>
    </lineage>
</organism>
<dbReference type="InterPro" id="IPR002734">
    <property type="entry name" value="RibDG_C"/>
</dbReference>
<feature type="domain" description="CMP/dCMP-type deaminase" evidence="9">
    <location>
        <begin position="2"/>
        <end position="125"/>
    </location>
</feature>
<evidence type="ECO:0000256" key="5">
    <source>
        <dbReference type="ARBA" id="ARBA00022833"/>
    </source>
</evidence>
<dbReference type="InterPro" id="IPR024072">
    <property type="entry name" value="DHFR-like_dom_sf"/>
</dbReference>
<dbReference type="GO" id="GO:0008835">
    <property type="term" value="F:diaminohydroxyphosphoribosylaminopyrimidine deaminase activity"/>
    <property type="evidence" value="ECO:0007669"/>
    <property type="project" value="InterPro"/>
</dbReference>
<gene>
    <name evidence="10" type="ORF">METZ01_LOCUS78803</name>
</gene>
<feature type="non-terminal residue" evidence="10">
    <location>
        <position position="1"/>
    </location>
</feature>
<proteinExistence type="predicted"/>
<protein>
    <recommendedName>
        <fullName evidence="9">CMP/dCMP-type deaminase domain-containing protein</fullName>
    </recommendedName>
</protein>
<evidence type="ECO:0000256" key="2">
    <source>
        <dbReference type="ARBA" id="ARBA00004910"/>
    </source>
</evidence>
<keyword evidence="6" id="KW-0521">NADP</keyword>
<accession>A0A381UCT0</accession>
<dbReference type="SUPFAM" id="SSF53927">
    <property type="entry name" value="Cytidine deaminase-like"/>
    <property type="match status" value="1"/>
</dbReference>
<dbReference type="InterPro" id="IPR004794">
    <property type="entry name" value="Eubact_RibD"/>
</dbReference>
<keyword evidence="8" id="KW-0511">Multifunctional enzyme</keyword>
<name>A0A381UCT0_9ZZZZ</name>
<keyword evidence="5" id="KW-0862">Zinc</keyword>
<evidence type="ECO:0000256" key="6">
    <source>
        <dbReference type="ARBA" id="ARBA00022857"/>
    </source>
</evidence>
<dbReference type="NCBIfam" id="TIGR00326">
    <property type="entry name" value="eubact_ribD"/>
    <property type="match status" value="1"/>
</dbReference>
<comment type="pathway">
    <text evidence="1">Cofactor biosynthesis; riboflavin biosynthesis; 5-amino-6-(D-ribitylamino)uracil from GTP: step 2/4.</text>
</comment>
<dbReference type="GO" id="GO:0008703">
    <property type="term" value="F:5-amino-6-(5-phosphoribosylamino)uracil reductase activity"/>
    <property type="evidence" value="ECO:0007669"/>
    <property type="project" value="InterPro"/>
</dbReference>
<evidence type="ECO:0000256" key="1">
    <source>
        <dbReference type="ARBA" id="ARBA00004882"/>
    </source>
</evidence>
<dbReference type="PROSITE" id="PS00903">
    <property type="entry name" value="CYT_DCMP_DEAMINASES_1"/>
    <property type="match status" value="1"/>
</dbReference>
<dbReference type="InterPro" id="IPR002125">
    <property type="entry name" value="CMP_dCMP_dom"/>
</dbReference>
<dbReference type="EMBL" id="UINC01006177">
    <property type="protein sequence ID" value="SVA25949.1"/>
    <property type="molecule type" value="Genomic_DNA"/>
</dbReference>
<evidence type="ECO:0000256" key="3">
    <source>
        <dbReference type="ARBA" id="ARBA00022619"/>
    </source>
</evidence>